<evidence type="ECO:0000313" key="3">
    <source>
        <dbReference type="Proteomes" id="UP000003688"/>
    </source>
</evidence>
<gene>
    <name evidence="2" type="ORF">Cflav_PD5273</name>
</gene>
<dbReference type="OrthoDB" id="206464at2"/>
<sequence length="117" mass="13252" precursor="true">MTKQEFTSRNQARARAVTRDMVLSLSLFIIPFFACLAAFNFVERHEEYAWMNLVLAAIMLALFPALLWLATMLGKRRNKRFGLHCCPECKKPLTGINVQLAIASGNCGHCDKSIFNK</sequence>
<keyword evidence="1" id="KW-0472">Membrane</keyword>
<accession>B9XCH0</accession>
<comment type="caution">
    <text evidence="2">The sequence shown here is derived from an EMBL/GenBank/DDBJ whole genome shotgun (WGS) entry which is preliminary data.</text>
</comment>
<reference evidence="2 3" key="1">
    <citation type="journal article" date="2011" name="J. Bacteriol.">
        <title>Genome sequence of 'Pedosphaera parvula' Ellin514, an aerobic Verrucomicrobial isolate from pasture soil.</title>
        <authorList>
            <person name="Kant R."/>
            <person name="van Passel M.W."/>
            <person name="Sangwan P."/>
            <person name="Palva A."/>
            <person name="Lucas S."/>
            <person name="Copeland A."/>
            <person name="Lapidus A."/>
            <person name="Glavina Del Rio T."/>
            <person name="Dalin E."/>
            <person name="Tice H."/>
            <person name="Bruce D."/>
            <person name="Goodwin L."/>
            <person name="Pitluck S."/>
            <person name="Chertkov O."/>
            <person name="Larimer F.W."/>
            <person name="Land M.L."/>
            <person name="Hauser L."/>
            <person name="Brettin T.S."/>
            <person name="Detter J.C."/>
            <person name="Han S."/>
            <person name="de Vos W.M."/>
            <person name="Janssen P.H."/>
            <person name="Smidt H."/>
        </authorList>
    </citation>
    <scope>NUCLEOTIDE SEQUENCE [LARGE SCALE GENOMIC DNA]</scope>
    <source>
        <strain evidence="2 3">Ellin514</strain>
    </source>
</reference>
<keyword evidence="1" id="KW-0812">Transmembrane</keyword>
<keyword evidence="3" id="KW-1185">Reference proteome</keyword>
<dbReference type="RefSeq" id="WP_007413518.1">
    <property type="nucleotide sequence ID" value="NZ_ABOX02000004.1"/>
</dbReference>
<protein>
    <submittedName>
        <fullName evidence="2">Uncharacterized protein</fullName>
    </submittedName>
</protein>
<organism evidence="2 3">
    <name type="scientific">Pedosphaera parvula (strain Ellin514)</name>
    <dbReference type="NCBI Taxonomy" id="320771"/>
    <lineage>
        <taxon>Bacteria</taxon>
        <taxon>Pseudomonadati</taxon>
        <taxon>Verrucomicrobiota</taxon>
        <taxon>Pedosphaerae</taxon>
        <taxon>Pedosphaerales</taxon>
        <taxon>Pedosphaeraceae</taxon>
        <taxon>Pedosphaera</taxon>
    </lineage>
</organism>
<dbReference type="Proteomes" id="UP000003688">
    <property type="component" value="Unassembled WGS sequence"/>
</dbReference>
<name>B9XCH0_PEDPL</name>
<dbReference type="AlphaFoldDB" id="B9XCH0"/>
<feature type="transmembrane region" description="Helical" evidence="1">
    <location>
        <begin position="21"/>
        <end position="42"/>
    </location>
</feature>
<feature type="transmembrane region" description="Helical" evidence="1">
    <location>
        <begin position="48"/>
        <end position="70"/>
    </location>
</feature>
<keyword evidence="1" id="KW-1133">Transmembrane helix</keyword>
<proteinExistence type="predicted"/>
<dbReference type="EMBL" id="ABOX02000004">
    <property type="protein sequence ID" value="EEF62638.1"/>
    <property type="molecule type" value="Genomic_DNA"/>
</dbReference>
<evidence type="ECO:0000256" key="1">
    <source>
        <dbReference type="SAM" id="Phobius"/>
    </source>
</evidence>
<evidence type="ECO:0000313" key="2">
    <source>
        <dbReference type="EMBL" id="EEF62638.1"/>
    </source>
</evidence>
<dbReference type="STRING" id="320771.Cflav_PD5273"/>